<gene>
    <name evidence="1" type="ORF">BJY16_005786</name>
</gene>
<protein>
    <submittedName>
        <fullName evidence="1">Uncharacterized protein</fullName>
    </submittedName>
</protein>
<comment type="caution">
    <text evidence="1">The sequence shown here is derived from an EMBL/GenBank/DDBJ whole genome shotgun (WGS) entry which is preliminary data.</text>
</comment>
<organism evidence="1 2">
    <name type="scientific">Actinoplanes octamycinicus</name>
    <dbReference type="NCBI Taxonomy" id="135948"/>
    <lineage>
        <taxon>Bacteria</taxon>
        <taxon>Bacillati</taxon>
        <taxon>Actinomycetota</taxon>
        <taxon>Actinomycetes</taxon>
        <taxon>Micromonosporales</taxon>
        <taxon>Micromonosporaceae</taxon>
        <taxon>Actinoplanes</taxon>
    </lineage>
</organism>
<accession>A0A7W7H273</accession>
<proteinExistence type="predicted"/>
<evidence type="ECO:0000313" key="2">
    <source>
        <dbReference type="Proteomes" id="UP000546162"/>
    </source>
</evidence>
<dbReference type="EMBL" id="JACHNB010000001">
    <property type="protein sequence ID" value="MBB4742327.1"/>
    <property type="molecule type" value="Genomic_DNA"/>
</dbReference>
<dbReference type="Proteomes" id="UP000546162">
    <property type="component" value="Unassembled WGS sequence"/>
</dbReference>
<keyword evidence="2" id="KW-1185">Reference proteome</keyword>
<dbReference type="RefSeq" id="WP_185042709.1">
    <property type="nucleotide sequence ID" value="NZ_BAABFG010000005.1"/>
</dbReference>
<reference evidence="1 2" key="1">
    <citation type="submission" date="2020-08" db="EMBL/GenBank/DDBJ databases">
        <title>Sequencing the genomes of 1000 actinobacteria strains.</title>
        <authorList>
            <person name="Klenk H.-P."/>
        </authorList>
    </citation>
    <scope>NUCLEOTIDE SEQUENCE [LARGE SCALE GENOMIC DNA]</scope>
    <source>
        <strain evidence="1 2">DSM 45809</strain>
    </source>
</reference>
<name>A0A7W7H273_9ACTN</name>
<dbReference type="AlphaFoldDB" id="A0A7W7H273"/>
<evidence type="ECO:0000313" key="1">
    <source>
        <dbReference type="EMBL" id="MBB4742327.1"/>
    </source>
</evidence>
<sequence>MTFSLLWRYGASSSHDEIPDETLRELVAELDDGEDVEHGDVWLSEDATGWGIGVFAGDRGLVVLEDTEPGGEAFHRLGVTREDALTLLRRAADGEMNAIRRETWSPGYGS</sequence>